<dbReference type="PANTHER" id="PTHR42811">
    <property type="entry name" value="SERINE ACETYLTRANSFERASE"/>
    <property type="match status" value="1"/>
</dbReference>
<dbReference type="GO" id="GO:0005737">
    <property type="term" value="C:cytoplasm"/>
    <property type="evidence" value="ECO:0007669"/>
    <property type="project" value="InterPro"/>
</dbReference>
<evidence type="ECO:0000256" key="5">
    <source>
        <dbReference type="PIRNR" id="PIRNR000441"/>
    </source>
</evidence>
<name>A0A850T9Z5_9BACT</name>
<dbReference type="Gene3D" id="2.160.10.10">
    <property type="entry name" value="Hexapeptide repeat proteins"/>
    <property type="match status" value="1"/>
</dbReference>
<dbReference type="InterPro" id="IPR011004">
    <property type="entry name" value="Trimer_LpxA-like_sf"/>
</dbReference>
<dbReference type="CDD" id="cd03354">
    <property type="entry name" value="LbH_SAT"/>
    <property type="match status" value="1"/>
</dbReference>
<reference evidence="6 7" key="1">
    <citation type="submission" date="2020-06" db="EMBL/GenBank/DDBJ databases">
        <title>High-quality draft genome of sulfate reducer Desulfobacter latus type strain AcrS2 isolated from marine sediment.</title>
        <authorList>
            <person name="Hoppe M."/>
            <person name="Larsen C.K."/>
            <person name="Marshall I.P.G."/>
            <person name="Schramm A."/>
            <person name="Marietou A.G."/>
        </authorList>
    </citation>
    <scope>NUCLEOTIDE SEQUENCE [LARGE SCALE GENOMIC DNA]</scope>
    <source>
        <strain evidence="6 7">AcRS2</strain>
    </source>
</reference>
<accession>A0A850T9Z5</accession>
<dbReference type="SUPFAM" id="SSF51161">
    <property type="entry name" value="Trimeric LpxA-like enzymes"/>
    <property type="match status" value="1"/>
</dbReference>
<comment type="catalytic activity">
    <reaction evidence="5">
        <text>L-serine + acetyl-CoA = O-acetyl-L-serine + CoA</text>
        <dbReference type="Rhea" id="RHEA:24560"/>
        <dbReference type="ChEBI" id="CHEBI:33384"/>
        <dbReference type="ChEBI" id="CHEBI:57287"/>
        <dbReference type="ChEBI" id="CHEBI:57288"/>
        <dbReference type="ChEBI" id="CHEBI:58340"/>
        <dbReference type="EC" id="2.3.1.30"/>
    </reaction>
</comment>
<dbReference type="AlphaFoldDB" id="A0A850T9Z5"/>
<keyword evidence="3" id="KW-0677">Repeat</keyword>
<evidence type="ECO:0000256" key="4">
    <source>
        <dbReference type="ARBA" id="ARBA00023315"/>
    </source>
</evidence>
<dbReference type="InterPro" id="IPR018357">
    <property type="entry name" value="Hexapep_transf_CS"/>
</dbReference>
<dbReference type="PIRSF" id="PIRSF000441">
    <property type="entry name" value="CysE"/>
    <property type="match status" value="1"/>
</dbReference>
<evidence type="ECO:0000313" key="6">
    <source>
        <dbReference type="EMBL" id="NWH05037.1"/>
    </source>
</evidence>
<evidence type="ECO:0000256" key="2">
    <source>
        <dbReference type="ARBA" id="ARBA00022679"/>
    </source>
</evidence>
<protein>
    <recommendedName>
        <fullName evidence="5">Serine acetyltransferase</fullName>
        <ecNumber evidence="5">2.3.1.30</ecNumber>
    </recommendedName>
</protein>
<dbReference type="EC" id="2.3.1.30" evidence="5"/>
<organism evidence="6 7">
    <name type="scientific">Desulfobacter latus</name>
    <dbReference type="NCBI Taxonomy" id="2292"/>
    <lineage>
        <taxon>Bacteria</taxon>
        <taxon>Pseudomonadati</taxon>
        <taxon>Thermodesulfobacteriota</taxon>
        <taxon>Desulfobacteria</taxon>
        <taxon>Desulfobacterales</taxon>
        <taxon>Desulfobacteraceae</taxon>
        <taxon>Desulfobacter</taxon>
    </lineage>
</organism>
<dbReference type="InterPro" id="IPR005881">
    <property type="entry name" value="Ser_O-AcTrfase"/>
</dbReference>
<gene>
    <name evidence="6" type="ORF">HXW94_08580</name>
</gene>
<proteinExistence type="inferred from homology"/>
<evidence type="ECO:0000313" key="7">
    <source>
        <dbReference type="Proteomes" id="UP000553343"/>
    </source>
</evidence>
<dbReference type="Pfam" id="PF00132">
    <property type="entry name" value="Hexapep"/>
    <property type="match status" value="1"/>
</dbReference>
<dbReference type="GO" id="GO:0006535">
    <property type="term" value="P:cysteine biosynthetic process from serine"/>
    <property type="evidence" value="ECO:0007669"/>
    <property type="project" value="InterPro"/>
</dbReference>
<sequence length="191" mass="21037">MIDLDTIREDVRRMHGQATAPGRRQLWFQVFRLAWKEPLFFRILVLRHYQWSNRKGLRNLPLMWIANFRLKAYVEINTLAIGPGLRIYHGDGIVIASGAVIGRGMTLEHQVTIGNRIGHEGELGCPTIGDDVFIGVGAKVLGAIRIGNNVRIGANAVVLHDVPDNATVVGVPGKVVRIAGMCPEEADAETD</sequence>
<dbReference type="PROSITE" id="PS00101">
    <property type="entry name" value="HEXAPEP_TRANSFERASES"/>
    <property type="match status" value="1"/>
</dbReference>
<comment type="caution">
    <text evidence="6">The sequence shown here is derived from an EMBL/GenBank/DDBJ whole genome shotgun (WGS) entry which is preliminary data.</text>
</comment>
<dbReference type="EMBL" id="JACADJ010000023">
    <property type="protein sequence ID" value="NWH05037.1"/>
    <property type="molecule type" value="Genomic_DNA"/>
</dbReference>
<comment type="similarity">
    <text evidence="1 5">Belongs to the transferase hexapeptide repeat family.</text>
</comment>
<keyword evidence="4 5" id="KW-0012">Acyltransferase</keyword>
<dbReference type="InterPro" id="IPR045304">
    <property type="entry name" value="LbH_SAT"/>
</dbReference>
<evidence type="ECO:0000256" key="3">
    <source>
        <dbReference type="ARBA" id="ARBA00022737"/>
    </source>
</evidence>
<keyword evidence="7" id="KW-1185">Reference proteome</keyword>
<keyword evidence="2 5" id="KW-0808">Transferase</keyword>
<evidence type="ECO:0000256" key="1">
    <source>
        <dbReference type="ARBA" id="ARBA00007274"/>
    </source>
</evidence>
<dbReference type="RefSeq" id="WP_178366495.1">
    <property type="nucleotide sequence ID" value="NZ_JACADJ010000023.1"/>
</dbReference>
<dbReference type="GO" id="GO:0009001">
    <property type="term" value="F:serine O-acetyltransferase activity"/>
    <property type="evidence" value="ECO:0007669"/>
    <property type="project" value="UniProtKB-EC"/>
</dbReference>
<dbReference type="Proteomes" id="UP000553343">
    <property type="component" value="Unassembled WGS sequence"/>
</dbReference>
<dbReference type="InterPro" id="IPR001451">
    <property type="entry name" value="Hexapep"/>
</dbReference>